<dbReference type="SUPFAM" id="SSF81321">
    <property type="entry name" value="Family A G protein-coupled receptor-like"/>
    <property type="match status" value="1"/>
</dbReference>
<evidence type="ECO:0000313" key="11">
    <source>
        <dbReference type="Proteomes" id="UP001175271"/>
    </source>
</evidence>
<dbReference type="GO" id="GO:0004930">
    <property type="term" value="F:G protein-coupled receptor activity"/>
    <property type="evidence" value="ECO:0007669"/>
    <property type="project" value="UniProtKB-KW"/>
</dbReference>
<evidence type="ECO:0000256" key="8">
    <source>
        <dbReference type="SAM" id="SignalP"/>
    </source>
</evidence>
<feature type="domain" description="G-protein coupled receptors family 1 profile" evidence="9">
    <location>
        <begin position="275"/>
        <end position="469"/>
    </location>
</feature>
<feature type="compositionally biased region" description="Polar residues" evidence="6">
    <location>
        <begin position="97"/>
        <end position="126"/>
    </location>
</feature>
<comment type="subcellular location">
    <subcellularLocation>
        <location evidence="1">Membrane</location>
    </subcellularLocation>
</comment>
<gene>
    <name evidence="10" type="ORF">QR680_014751</name>
</gene>
<dbReference type="Gene3D" id="1.20.1070.10">
    <property type="entry name" value="Rhodopsin 7-helix transmembrane proteins"/>
    <property type="match status" value="1"/>
</dbReference>
<dbReference type="InterPro" id="IPR000276">
    <property type="entry name" value="GPCR_Rhodpsn"/>
</dbReference>
<evidence type="ECO:0000259" key="9">
    <source>
        <dbReference type="PROSITE" id="PS50262"/>
    </source>
</evidence>
<keyword evidence="11" id="KW-1185">Reference proteome</keyword>
<dbReference type="CDD" id="cd00637">
    <property type="entry name" value="7tm_classA_rhodopsin-like"/>
    <property type="match status" value="1"/>
</dbReference>
<evidence type="ECO:0000256" key="6">
    <source>
        <dbReference type="SAM" id="MobiDB-lite"/>
    </source>
</evidence>
<comment type="similarity">
    <text evidence="5">Belongs to the G-protein coupled receptor 1 family.</text>
</comment>
<feature type="region of interest" description="Disordered" evidence="6">
    <location>
        <begin position="51"/>
        <end position="134"/>
    </location>
</feature>
<keyword evidence="8" id="KW-0732">Signal</keyword>
<name>A0AA39IBL5_9BILA</name>
<keyword evidence="3 7" id="KW-1133">Transmembrane helix</keyword>
<feature type="chain" id="PRO_5041347490" description="G-protein coupled receptors family 1 profile domain-containing protein" evidence="8">
    <location>
        <begin position="21"/>
        <end position="469"/>
    </location>
</feature>
<keyword evidence="5" id="KW-0807">Transducer</keyword>
<feature type="transmembrane region" description="Helical" evidence="7">
    <location>
        <begin position="414"/>
        <end position="433"/>
    </location>
</feature>
<dbReference type="PROSITE" id="PS50262">
    <property type="entry name" value="G_PROTEIN_RECEP_F1_2"/>
    <property type="match status" value="1"/>
</dbReference>
<feature type="transmembrane region" description="Helical" evidence="7">
    <location>
        <begin position="295"/>
        <end position="314"/>
    </location>
</feature>
<feature type="signal peptide" evidence="8">
    <location>
        <begin position="1"/>
        <end position="20"/>
    </location>
</feature>
<dbReference type="PRINTS" id="PR00237">
    <property type="entry name" value="GPCRRHODOPSN"/>
</dbReference>
<proteinExistence type="inferred from homology"/>
<feature type="compositionally biased region" description="Low complexity" evidence="6">
    <location>
        <begin position="71"/>
        <end position="96"/>
    </location>
</feature>
<keyword evidence="5" id="KW-0297">G-protein coupled receptor</keyword>
<dbReference type="Pfam" id="PF10320">
    <property type="entry name" value="7TM_GPCR_Srsx"/>
    <property type="match status" value="1"/>
</dbReference>
<feature type="transmembrane region" description="Helical" evidence="7">
    <location>
        <begin position="334"/>
        <end position="352"/>
    </location>
</feature>
<dbReference type="AlphaFoldDB" id="A0AA39IBL5"/>
<dbReference type="Proteomes" id="UP001175271">
    <property type="component" value="Unassembled WGS sequence"/>
</dbReference>
<evidence type="ECO:0000256" key="7">
    <source>
        <dbReference type="SAM" id="Phobius"/>
    </source>
</evidence>
<evidence type="ECO:0000256" key="5">
    <source>
        <dbReference type="RuleBase" id="RU000688"/>
    </source>
</evidence>
<dbReference type="GO" id="GO:0016020">
    <property type="term" value="C:membrane"/>
    <property type="evidence" value="ECO:0007669"/>
    <property type="project" value="UniProtKB-SubCell"/>
</dbReference>
<dbReference type="InterPro" id="IPR019424">
    <property type="entry name" value="7TM_GPCR_Srsx"/>
</dbReference>
<evidence type="ECO:0000256" key="4">
    <source>
        <dbReference type="ARBA" id="ARBA00023136"/>
    </source>
</evidence>
<feature type="transmembrane region" description="Helical" evidence="7">
    <location>
        <begin position="373"/>
        <end position="394"/>
    </location>
</feature>
<dbReference type="PANTHER" id="PTHR23360">
    <property type="entry name" value="G-PROTEIN COUPLED RECEPTORS FAMILY 1 PROFILE DOMAIN-CONTAINING PROTEIN-RELATED"/>
    <property type="match status" value="1"/>
</dbReference>
<feature type="transmembrane region" description="Helical" evidence="7">
    <location>
        <begin position="261"/>
        <end position="283"/>
    </location>
</feature>
<keyword evidence="5" id="KW-0675">Receptor</keyword>
<feature type="compositionally biased region" description="Polar residues" evidence="6">
    <location>
        <begin position="61"/>
        <end position="70"/>
    </location>
</feature>
<evidence type="ECO:0000256" key="1">
    <source>
        <dbReference type="ARBA" id="ARBA00004370"/>
    </source>
</evidence>
<dbReference type="SMART" id="SM01381">
    <property type="entry name" value="7TM_GPCR_Srsx"/>
    <property type="match status" value="1"/>
</dbReference>
<dbReference type="InterPro" id="IPR047130">
    <property type="entry name" value="7TM_GPCR_Srsx_nematod"/>
</dbReference>
<protein>
    <recommendedName>
        <fullName evidence="9">G-protein coupled receptors family 1 profile domain-containing protein</fullName>
    </recommendedName>
</protein>
<accession>A0AA39IBL5</accession>
<dbReference type="InterPro" id="IPR017452">
    <property type="entry name" value="GPCR_Rhodpsn_7TM"/>
</dbReference>
<evidence type="ECO:0000256" key="2">
    <source>
        <dbReference type="ARBA" id="ARBA00022692"/>
    </source>
</evidence>
<evidence type="ECO:0000256" key="3">
    <source>
        <dbReference type="ARBA" id="ARBA00022989"/>
    </source>
</evidence>
<comment type="caution">
    <text evidence="10">The sequence shown here is derived from an EMBL/GenBank/DDBJ whole genome shotgun (WGS) entry which is preliminary data.</text>
</comment>
<evidence type="ECO:0000313" key="10">
    <source>
        <dbReference type="EMBL" id="KAK0420551.1"/>
    </source>
</evidence>
<keyword evidence="4 7" id="KW-0472">Membrane</keyword>
<organism evidence="10 11">
    <name type="scientific">Steinernema hermaphroditum</name>
    <dbReference type="NCBI Taxonomy" id="289476"/>
    <lineage>
        <taxon>Eukaryota</taxon>
        <taxon>Metazoa</taxon>
        <taxon>Ecdysozoa</taxon>
        <taxon>Nematoda</taxon>
        <taxon>Chromadorea</taxon>
        <taxon>Rhabditida</taxon>
        <taxon>Tylenchina</taxon>
        <taxon>Panagrolaimomorpha</taxon>
        <taxon>Strongyloidoidea</taxon>
        <taxon>Steinernematidae</taxon>
        <taxon>Steinernema</taxon>
    </lineage>
</organism>
<reference evidence="10" key="1">
    <citation type="submission" date="2023-06" db="EMBL/GenBank/DDBJ databases">
        <title>Genomic analysis of the entomopathogenic nematode Steinernema hermaphroditum.</title>
        <authorList>
            <person name="Schwarz E.M."/>
            <person name="Heppert J.K."/>
            <person name="Baniya A."/>
            <person name="Schwartz H.T."/>
            <person name="Tan C.-H."/>
            <person name="Antoshechkin I."/>
            <person name="Sternberg P.W."/>
            <person name="Goodrich-Blair H."/>
            <person name="Dillman A.R."/>
        </authorList>
    </citation>
    <scope>NUCLEOTIDE SEQUENCE</scope>
    <source>
        <strain evidence="10">PS9179</strain>
        <tissue evidence="10">Whole animal</tissue>
    </source>
</reference>
<dbReference type="EMBL" id="JAUCMV010000002">
    <property type="protein sequence ID" value="KAK0420551.1"/>
    <property type="molecule type" value="Genomic_DNA"/>
</dbReference>
<sequence length="469" mass="51787">MGSIARVFFFFSAAAVLVLTNGCSPGTGPLTTARSLVFDISPFLNWTVKETQGRKKREATTPCTTLSSAVTEADSLSSTTSDDTSTTSAESTTSTAGPTQAEDNNDPCSTSGPTLTNGPSKQQNSTEEAEKVISESVQKAITDALTRAGQSLSPSITIKVPKDQLKMKIDEAKDVDEKGVVFTKTISLEADVKIAYPEPQSSWEAMANEIFMDLAMNQGVRYDSWELCRCLRSLPYNSSYIMALTNWNMSQGELLLFSHYLAPYFIVIFALSIVFNGILIVVTIRSPRLRSNCNILIALQALCDIGITFSVPVYAYNTYRNRLVSVSACFLTQLLPNAAGNCTTLLMLLTALDRYLSVAYPLWYNSLNQTRYLAFYFVVCALDAAVFTVVPLLLPTDHHQVLCFLTDAMTERMKNGWVACQAIIVVSVLIVYWKLHRFLKYRPVGSDRETRSVIKALHALVLVYSLGWE</sequence>
<keyword evidence="2 5" id="KW-0812">Transmembrane</keyword>
<dbReference type="PROSITE" id="PS00237">
    <property type="entry name" value="G_PROTEIN_RECEP_F1_1"/>
    <property type="match status" value="1"/>
</dbReference>